<dbReference type="HOGENOM" id="CLU_2808075_0_0_6"/>
<comment type="caution">
    <text evidence="1">The sequence shown here is derived from an EMBL/GenBank/DDBJ whole genome shotgun (WGS) entry which is preliminary data.</text>
</comment>
<proteinExistence type="predicted"/>
<sequence length="67" mass="7306">MADGAGRYAEQAGEPLDRFGGGEAAFADLDEQVLALPVRLEAWYFCNLEILGNAFEPSATERRSVSR</sequence>
<dbReference type="EMBL" id="AAOF01000004">
    <property type="protein sequence ID" value="EAR22188.1"/>
    <property type="molecule type" value="Genomic_DNA"/>
</dbReference>
<accession>A4BQ33</accession>
<evidence type="ECO:0000313" key="2">
    <source>
        <dbReference type="Proteomes" id="UP000003374"/>
    </source>
</evidence>
<protein>
    <submittedName>
        <fullName evidence="1">Uncharacterized protein</fullName>
    </submittedName>
</protein>
<organism evidence="1 2">
    <name type="scientific">Nitrococcus mobilis Nb-231</name>
    <dbReference type="NCBI Taxonomy" id="314278"/>
    <lineage>
        <taxon>Bacteria</taxon>
        <taxon>Pseudomonadati</taxon>
        <taxon>Pseudomonadota</taxon>
        <taxon>Gammaproteobacteria</taxon>
        <taxon>Chromatiales</taxon>
        <taxon>Ectothiorhodospiraceae</taxon>
        <taxon>Nitrococcus</taxon>
    </lineage>
</organism>
<dbReference type="Proteomes" id="UP000003374">
    <property type="component" value="Unassembled WGS sequence"/>
</dbReference>
<evidence type="ECO:0000313" key="1">
    <source>
        <dbReference type="EMBL" id="EAR22188.1"/>
    </source>
</evidence>
<keyword evidence="2" id="KW-1185">Reference proteome</keyword>
<name>A4BQ33_9GAMM</name>
<reference evidence="1 2" key="1">
    <citation type="submission" date="2006-02" db="EMBL/GenBank/DDBJ databases">
        <authorList>
            <person name="Waterbury J."/>
            <person name="Ferriera S."/>
            <person name="Johnson J."/>
            <person name="Kravitz S."/>
            <person name="Halpern A."/>
            <person name="Remington K."/>
            <person name="Beeson K."/>
            <person name="Tran B."/>
            <person name="Rogers Y.-H."/>
            <person name="Friedman R."/>
            <person name="Venter J.C."/>
        </authorList>
    </citation>
    <scope>NUCLEOTIDE SEQUENCE [LARGE SCALE GENOMIC DNA]</scope>
    <source>
        <strain evidence="1 2">Nb-231</strain>
    </source>
</reference>
<gene>
    <name evidence="1" type="ORF">NB231_04745</name>
</gene>
<dbReference type="AlphaFoldDB" id="A4BQ33"/>